<feature type="coiled-coil region" evidence="4">
    <location>
        <begin position="195"/>
        <end position="243"/>
    </location>
</feature>
<dbReference type="STRING" id="2064.TR51_16365"/>
<dbReference type="GO" id="GO:0003677">
    <property type="term" value="F:DNA binding"/>
    <property type="evidence" value="ECO:0007669"/>
    <property type="project" value="InterPro"/>
</dbReference>
<evidence type="ECO:0000313" key="6">
    <source>
        <dbReference type="EMBL" id="KIQ65459.1"/>
    </source>
</evidence>
<dbReference type="Gene3D" id="3.40.600.10">
    <property type="entry name" value="DNA mismatch repair MutH/Restriction endonuclease, type II"/>
    <property type="match status" value="1"/>
</dbReference>
<comment type="caution">
    <text evidence="6">The sequence shown here is derived from an EMBL/GenBank/DDBJ whole genome shotgun (WGS) entry which is preliminary data.</text>
</comment>
<evidence type="ECO:0000259" key="5">
    <source>
        <dbReference type="Pfam" id="PF09126"/>
    </source>
</evidence>
<protein>
    <recommendedName>
        <fullName evidence="5">Type II restriction enzyme NaeI domain-containing protein</fullName>
    </recommendedName>
</protein>
<dbReference type="InterPro" id="IPR036388">
    <property type="entry name" value="WH-like_DNA-bd_sf"/>
</dbReference>
<dbReference type="InterPro" id="IPR001387">
    <property type="entry name" value="Cro/C1-type_HTH"/>
</dbReference>
<keyword evidence="1" id="KW-0540">Nuclease</keyword>
<dbReference type="InterPro" id="IPR037057">
    <property type="entry name" value="DNA_rep_MutH/T2_RE_sf"/>
</dbReference>
<evidence type="ECO:0000256" key="2">
    <source>
        <dbReference type="ARBA" id="ARBA00022759"/>
    </source>
</evidence>
<accession>A0A0D0PSB8</accession>
<dbReference type="CDD" id="cd00093">
    <property type="entry name" value="HTH_XRE"/>
    <property type="match status" value="1"/>
</dbReference>
<feature type="coiled-coil region" evidence="4">
    <location>
        <begin position="128"/>
        <end position="155"/>
    </location>
</feature>
<name>A0A0D0PSB8_KITGR</name>
<dbReference type="OrthoDB" id="3352419at2"/>
<dbReference type="GO" id="GO:0009036">
    <property type="term" value="F:type II site-specific deoxyribonuclease activity"/>
    <property type="evidence" value="ECO:0007669"/>
    <property type="project" value="InterPro"/>
</dbReference>
<keyword evidence="7" id="KW-1185">Reference proteome</keyword>
<reference evidence="6 7" key="1">
    <citation type="submission" date="2015-02" db="EMBL/GenBank/DDBJ databases">
        <title>Draft genome sequence of Kitasatospora griseola MF730-N6, a bafilomycin, terpentecin and satosporin producer.</title>
        <authorList>
            <person name="Arens J.C."/>
            <person name="Haltli B."/>
            <person name="Kerr R.G."/>
        </authorList>
    </citation>
    <scope>NUCLEOTIDE SEQUENCE [LARGE SCALE GENOMIC DNA]</scope>
    <source>
        <strain evidence="6 7">MF730-N6</strain>
    </source>
</reference>
<dbReference type="Gene3D" id="1.10.10.10">
    <property type="entry name" value="Winged helix-like DNA-binding domain superfamily/Winged helix DNA-binding domain"/>
    <property type="match status" value="1"/>
</dbReference>
<dbReference type="InterPro" id="IPR011335">
    <property type="entry name" value="Restrct_endonuc-II-like"/>
</dbReference>
<keyword evidence="4" id="KW-0175">Coiled coil</keyword>
<organism evidence="6 7">
    <name type="scientific">Kitasatospora griseola</name>
    <name type="common">Streptomyces griseolosporeus</name>
    <dbReference type="NCBI Taxonomy" id="2064"/>
    <lineage>
        <taxon>Bacteria</taxon>
        <taxon>Bacillati</taxon>
        <taxon>Actinomycetota</taxon>
        <taxon>Actinomycetes</taxon>
        <taxon>Kitasatosporales</taxon>
        <taxon>Streptomycetaceae</taxon>
        <taxon>Kitasatospora</taxon>
    </lineage>
</organism>
<evidence type="ECO:0000256" key="3">
    <source>
        <dbReference type="ARBA" id="ARBA00022801"/>
    </source>
</evidence>
<dbReference type="PATRIC" id="fig|2064.6.peg.3511"/>
<keyword evidence="3" id="KW-0378">Hydrolase</keyword>
<evidence type="ECO:0000313" key="7">
    <source>
        <dbReference type="Proteomes" id="UP000032066"/>
    </source>
</evidence>
<gene>
    <name evidence="6" type="ORF">TR51_16365</name>
</gene>
<dbReference type="Pfam" id="PF09126">
    <property type="entry name" value="NaeI"/>
    <property type="match status" value="1"/>
</dbReference>
<evidence type="ECO:0000256" key="4">
    <source>
        <dbReference type="SAM" id="Coils"/>
    </source>
</evidence>
<dbReference type="RefSeq" id="WP_043911729.1">
    <property type="nucleotide sequence ID" value="NZ_JXZB01000002.1"/>
</dbReference>
<dbReference type="Proteomes" id="UP000032066">
    <property type="component" value="Unassembled WGS sequence"/>
</dbReference>
<dbReference type="GO" id="GO:0009307">
    <property type="term" value="P:DNA restriction-modification system"/>
    <property type="evidence" value="ECO:0007669"/>
    <property type="project" value="InterPro"/>
</dbReference>
<dbReference type="InterPro" id="IPR015210">
    <property type="entry name" value="NaeI"/>
</dbReference>
<dbReference type="EMBL" id="JXZB01000002">
    <property type="protein sequence ID" value="KIQ65459.1"/>
    <property type="molecule type" value="Genomic_DNA"/>
</dbReference>
<feature type="domain" description="Type II restriction enzyme NaeI" evidence="5">
    <location>
        <begin position="277"/>
        <end position="542"/>
    </location>
</feature>
<evidence type="ECO:0000256" key="1">
    <source>
        <dbReference type="ARBA" id="ARBA00022722"/>
    </source>
</evidence>
<dbReference type="AlphaFoldDB" id="A0A0D0PSB8"/>
<dbReference type="Pfam" id="PF13560">
    <property type="entry name" value="HTH_31"/>
    <property type="match status" value="1"/>
</dbReference>
<keyword evidence="2" id="KW-0255">Endonuclease</keyword>
<proteinExistence type="predicted"/>
<sequence>MERDGSQPEIVVGELVRQYEGPRAMVFQKDLDRAAVGEERYQLALALRELAQRLGISLTRYAARVAWDRSSLSRFFSGIAVPPADFVEQLIADGDRALDAELTPAVCELVRGLHRTALTVANPKGAQLQRLRDELADAERQNGLLQQEQRLLRDMVITANQQIEDRDARIRAVEASAAADRIAHRAELTERSDDFESLRAERDQLRMVLEKLKRELADTELRAAEAERRCTELEGRLDTAEEAEGDEPDEQLLLTGAPTSGLTPVSYVGGDEGLREVINELLVRDKRGDPIVSAVTEAMDRAIDSTRTGRVRLGQLSAVERASLGEIVANHLQHVIADGQFAGFTVAGQQVHFRFAFGPAWAVAPAKPNDIFLLVEVNEDGGWWRIGVVRATRENVSGRSVIHWLHGRVELPPDTRGIMTVEERRSIASAGSPDYQLSQLFRTIQLRPIDRTTVAAFARTRTVANRVRLVADRLESEGIIVLDYYSARLDTLVAALHLPVLARGQFLAVRLVRLSPEHGQVPWVELAEEQWCVARPEDPVEPLPPW</sequence>
<dbReference type="SUPFAM" id="SSF52980">
    <property type="entry name" value="Restriction endonuclease-like"/>
    <property type="match status" value="1"/>
</dbReference>